<dbReference type="OrthoDB" id="6140847at2759"/>
<dbReference type="Proteomes" id="UP000242188">
    <property type="component" value="Unassembled WGS sequence"/>
</dbReference>
<protein>
    <submittedName>
        <fullName evidence="2">Uncharacterized protein</fullName>
    </submittedName>
</protein>
<gene>
    <name evidence="2" type="ORF">KP79_PYT22248</name>
</gene>
<dbReference type="EMBL" id="NEDP02004076">
    <property type="protein sequence ID" value="OWF46835.1"/>
    <property type="molecule type" value="Genomic_DNA"/>
</dbReference>
<sequence>MPRKNVDREVKLINVSSRRMMLERERAVDGARNPAFSKLGSTLLDTYTKPDQSLTKQYRHINSQIRRMEATMRLKKKQFVQTSQVLNYDPIILVERPPSPVNVKMARAKIMAEKMNEEFIADEYKPHYMRQLRTKARTPSTLMTIDAFTVKSKKKRNIWNKTMDEKDPPEFQSTVRPYSKLTEKEKTDLQIGWSYHKPRLEAEEDQEPKRENTMTPKAKRTQESEGETDNEEEFLTPFITQMATVRRHSASVATSVQKSTDLTSSSREKTSNKNVRFVSSKPNSANLSKTGVSGLVRKPKTKETKIGGYYPEGKGAG</sequence>
<feature type="compositionally biased region" description="Acidic residues" evidence="1">
    <location>
        <begin position="224"/>
        <end position="233"/>
    </location>
</feature>
<evidence type="ECO:0000313" key="3">
    <source>
        <dbReference type="Proteomes" id="UP000242188"/>
    </source>
</evidence>
<proteinExistence type="predicted"/>
<comment type="caution">
    <text evidence="2">The sequence shown here is derived from an EMBL/GenBank/DDBJ whole genome shotgun (WGS) entry which is preliminary data.</text>
</comment>
<accession>A0A210QDM7</accession>
<feature type="compositionally biased region" description="Polar residues" evidence="1">
    <location>
        <begin position="280"/>
        <end position="291"/>
    </location>
</feature>
<name>A0A210QDM7_MIZYE</name>
<organism evidence="2 3">
    <name type="scientific">Mizuhopecten yessoensis</name>
    <name type="common">Japanese scallop</name>
    <name type="synonym">Patinopecten yessoensis</name>
    <dbReference type="NCBI Taxonomy" id="6573"/>
    <lineage>
        <taxon>Eukaryota</taxon>
        <taxon>Metazoa</taxon>
        <taxon>Spiralia</taxon>
        <taxon>Lophotrochozoa</taxon>
        <taxon>Mollusca</taxon>
        <taxon>Bivalvia</taxon>
        <taxon>Autobranchia</taxon>
        <taxon>Pteriomorphia</taxon>
        <taxon>Pectinida</taxon>
        <taxon>Pectinoidea</taxon>
        <taxon>Pectinidae</taxon>
        <taxon>Mizuhopecten</taxon>
    </lineage>
</organism>
<feature type="region of interest" description="Disordered" evidence="1">
    <location>
        <begin position="189"/>
        <end position="233"/>
    </location>
</feature>
<reference evidence="2 3" key="1">
    <citation type="journal article" date="2017" name="Nat. Ecol. Evol.">
        <title>Scallop genome provides insights into evolution of bilaterian karyotype and development.</title>
        <authorList>
            <person name="Wang S."/>
            <person name="Zhang J."/>
            <person name="Jiao W."/>
            <person name="Li J."/>
            <person name="Xun X."/>
            <person name="Sun Y."/>
            <person name="Guo X."/>
            <person name="Huan P."/>
            <person name="Dong B."/>
            <person name="Zhang L."/>
            <person name="Hu X."/>
            <person name="Sun X."/>
            <person name="Wang J."/>
            <person name="Zhao C."/>
            <person name="Wang Y."/>
            <person name="Wang D."/>
            <person name="Huang X."/>
            <person name="Wang R."/>
            <person name="Lv J."/>
            <person name="Li Y."/>
            <person name="Zhang Z."/>
            <person name="Liu B."/>
            <person name="Lu W."/>
            <person name="Hui Y."/>
            <person name="Liang J."/>
            <person name="Zhou Z."/>
            <person name="Hou R."/>
            <person name="Li X."/>
            <person name="Liu Y."/>
            <person name="Li H."/>
            <person name="Ning X."/>
            <person name="Lin Y."/>
            <person name="Zhao L."/>
            <person name="Xing Q."/>
            <person name="Dou J."/>
            <person name="Li Y."/>
            <person name="Mao J."/>
            <person name="Guo H."/>
            <person name="Dou H."/>
            <person name="Li T."/>
            <person name="Mu C."/>
            <person name="Jiang W."/>
            <person name="Fu Q."/>
            <person name="Fu X."/>
            <person name="Miao Y."/>
            <person name="Liu J."/>
            <person name="Yu Q."/>
            <person name="Li R."/>
            <person name="Liao H."/>
            <person name="Li X."/>
            <person name="Kong Y."/>
            <person name="Jiang Z."/>
            <person name="Chourrout D."/>
            <person name="Li R."/>
            <person name="Bao Z."/>
        </authorList>
    </citation>
    <scope>NUCLEOTIDE SEQUENCE [LARGE SCALE GENOMIC DNA]</scope>
    <source>
        <strain evidence="2 3">PY_sf001</strain>
    </source>
</reference>
<dbReference type="AlphaFoldDB" id="A0A210QDM7"/>
<evidence type="ECO:0000313" key="2">
    <source>
        <dbReference type="EMBL" id="OWF46835.1"/>
    </source>
</evidence>
<feature type="region of interest" description="Disordered" evidence="1">
    <location>
        <begin position="250"/>
        <end position="317"/>
    </location>
</feature>
<keyword evidence="3" id="KW-1185">Reference proteome</keyword>
<feature type="compositionally biased region" description="Polar residues" evidence="1">
    <location>
        <begin position="251"/>
        <end position="265"/>
    </location>
</feature>
<evidence type="ECO:0000256" key="1">
    <source>
        <dbReference type="SAM" id="MobiDB-lite"/>
    </source>
</evidence>